<organism evidence="2 3">
    <name type="scientific">Durio zibethinus</name>
    <name type="common">Durian</name>
    <dbReference type="NCBI Taxonomy" id="66656"/>
    <lineage>
        <taxon>Eukaryota</taxon>
        <taxon>Viridiplantae</taxon>
        <taxon>Streptophyta</taxon>
        <taxon>Embryophyta</taxon>
        <taxon>Tracheophyta</taxon>
        <taxon>Spermatophyta</taxon>
        <taxon>Magnoliopsida</taxon>
        <taxon>eudicotyledons</taxon>
        <taxon>Gunneridae</taxon>
        <taxon>Pentapetalae</taxon>
        <taxon>rosids</taxon>
        <taxon>malvids</taxon>
        <taxon>Malvales</taxon>
        <taxon>Malvaceae</taxon>
        <taxon>Helicteroideae</taxon>
        <taxon>Durio</taxon>
    </lineage>
</organism>
<dbReference type="GeneID" id="111279745"/>
<dbReference type="Proteomes" id="UP000515121">
    <property type="component" value="Unplaced"/>
</dbReference>
<dbReference type="SUPFAM" id="SSF51905">
    <property type="entry name" value="FAD/NAD(P)-binding domain"/>
    <property type="match status" value="1"/>
</dbReference>
<dbReference type="KEGG" id="dzi:111279745"/>
<dbReference type="GO" id="GO:0016166">
    <property type="term" value="F:phytoene dehydrogenase activity"/>
    <property type="evidence" value="ECO:0007669"/>
    <property type="project" value="TreeGrafter"/>
</dbReference>
<gene>
    <name evidence="3" type="primary">LOC111279745</name>
</gene>
<feature type="domain" description="Amine oxidase" evidence="1">
    <location>
        <begin position="19"/>
        <end position="127"/>
    </location>
</feature>
<evidence type="ECO:0000313" key="2">
    <source>
        <dbReference type="Proteomes" id="UP000515121"/>
    </source>
</evidence>
<dbReference type="GO" id="GO:0009534">
    <property type="term" value="C:chloroplast thylakoid"/>
    <property type="evidence" value="ECO:0007669"/>
    <property type="project" value="TreeGrafter"/>
</dbReference>
<dbReference type="Gene3D" id="3.50.50.60">
    <property type="entry name" value="FAD/NAD(P)-binding domain"/>
    <property type="match status" value="1"/>
</dbReference>
<evidence type="ECO:0000313" key="3">
    <source>
        <dbReference type="RefSeq" id="XP_022722506.1"/>
    </source>
</evidence>
<dbReference type="InterPro" id="IPR002937">
    <property type="entry name" value="Amino_oxidase"/>
</dbReference>
<dbReference type="InterPro" id="IPR050464">
    <property type="entry name" value="Zeta_carotene_desat/Oxidored"/>
</dbReference>
<dbReference type="GO" id="GO:0016117">
    <property type="term" value="P:carotenoid biosynthetic process"/>
    <property type="evidence" value="ECO:0007669"/>
    <property type="project" value="TreeGrafter"/>
</dbReference>
<dbReference type="Gene3D" id="3.90.660.50">
    <property type="match status" value="1"/>
</dbReference>
<name>A0A6P5X3V2_DURZI</name>
<dbReference type="Pfam" id="PF01593">
    <property type="entry name" value="Amino_oxidase"/>
    <property type="match status" value="1"/>
</dbReference>
<dbReference type="RefSeq" id="XP_022722506.1">
    <property type="nucleotide sequence ID" value="XM_022866771.1"/>
</dbReference>
<accession>A0A6P5X3V2</accession>
<dbReference type="AlphaFoldDB" id="A0A6P5X3V2"/>
<evidence type="ECO:0000259" key="1">
    <source>
        <dbReference type="Pfam" id="PF01593"/>
    </source>
</evidence>
<proteinExistence type="predicted"/>
<sequence>MKIQLQEKNGSKMAFLDVNPPERLCMPIVNHIESLGGEVWLNSRIKKIELNDDGNVKGFLLNNGNTIEGDAYIIATPVDILKLLLHEDWRKISYFKKLDKLVGVPVINVHIWFDRKLKNIYDHLLFSRSSYFIH</sequence>
<dbReference type="PANTHER" id="PTHR42923">
    <property type="entry name" value="PROTOPORPHYRINOGEN OXIDASE"/>
    <property type="match status" value="1"/>
</dbReference>
<protein>
    <submittedName>
        <fullName evidence="3">15-cis-phytoene desaturase, chloroplastic/chromoplastic-like</fullName>
    </submittedName>
</protein>
<dbReference type="InterPro" id="IPR036188">
    <property type="entry name" value="FAD/NAD-bd_sf"/>
</dbReference>
<keyword evidence="2" id="KW-1185">Reference proteome</keyword>
<dbReference type="OrthoDB" id="1690077at2759"/>
<reference evidence="3" key="1">
    <citation type="submission" date="2025-08" db="UniProtKB">
        <authorList>
            <consortium name="RefSeq"/>
        </authorList>
    </citation>
    <scope>IDENTIFICATION</scope>
    <source>
        <tissue evidence="3">Fruit stalk</tissue>
    </source>
</reference>
<dbReference type="PANTHER" id="PTHR42923:SF45">
    <property type="entry name" value="15-CIS-PHYTOENE DESATURASE, CHLOROPLASTIC_CHROMOPLASTIC"/>
    <property type="match status" value="1"/>
</dbReference>